<feature type="region of interest" description="Disordered" evidence="1">
    <location>
        <begin position="479"/>
        <end position="499"/>
    </location>
</feature>
<dbReference type="InParanoid" id="A0A078AAP8"/>
<proteinExistence type="predicted"/>
<feature type="region of interest" description="Disordered" evidence="1">
    <location>
        <begin position="1"/>
        <end position="41"/>
    </location>
</feature>
<sequence>MSKVRQEPSGQLELIEDEQNQLTGWDPLETESPERNSSNNYLIANNDSIVNRNYQNNSQENKITSSRKTVKQVINNLMRESETTTSSTLNNNNALINDPNAHQDIPSSIIRVDIREQSKMEEKPHEIAIQTDDLGGLSSFELECLRESEINEYDYKMYLHHSHDLPKRTQINTKIVNIMPDNQQNNINNNTSRIDIQVSGFQQQKVLKLSKHSELYQHLQSVRRKQNKSTNSQAIKINRIVPHLNTNFDYNNHTFHTNNGTLLKTIITQKSGSISSRRIDEILTESSIQFPNIQNLLKQNKYYSKAKSNRVVNQEINSSMLSMNDFTTSQRETFKFKRKKKTRLNDSIYVNKNSLHPVDKTNQLNTIYKTQNNQETKAQLPQSTLDQTGLQAQILSQNVLKLPPRLQNLSQLLHMIPQISQSLTDQQKYQLNQNQEAQANIINVRNLPSIPQVKSLERGNSKLYTSDQIKELSQSLERSHQISNRFQQKNRSNSNNTPMNYLDKYQSIYKNEETANQASKISNKKRVDFKIDQLNKENKKILRDNRKILERSFDYEQNESPGRGQQVHNQMQNKGIRNFFSQLATINKPNMLNTSNQNFLNVNIGGKYKNPNQIGIIHHQSKSLIYDNQNNATFNHNSTILNDYSSYDSNLINRRKLY</sequence>
<feature type="compositionally biased region" description="Low complexity" evidence="1">
    <location>
        <begin position="83"/>
        <end position="93"/>
    </location>
</feature>
<evidence type="ECO:0000313" key="3">
    <source>
        <dbReference type="Proteomes" id="UP000039865"/>
    </source>
</evidence>
<feature type="region of interest" description="Disordered" evidence="1">
    <location>
        <begin position="81"/>
        <end position="102"/>
    </location>
</feature>
<dbReference type="EMBL" id="CCKQ01007860">
    <property type="protein sequence ID" value="CDW79289.1"/>
    <property type="molecule type" value="Genomic_DNA"/>
</dbReference>
<keyword evidence="3" id="KW-1185">Reference proteome</keyword>
<evidence type="ECO:0000313" key="2">
    <source>
        <dbReference type="EMBL" id="CDW79289.1"/>
    </source>
</evidence>
<organism evidence="2 3">
    <name type="scientific">Stylonychia lemnae</name>
    <name type="common">Ciliate</name>
    <dbReference type="NCBI Taxonomy" id="5949"/>
    <lineage>
        <taxon>Eukaryota</taxon>
        <taxon>Sar</taxon>
        <taxon>Alveolata</taxon>
        <taxon>Ciliophora</taxon>
        <taxon>Intramacronucleata</taxon>
        <taxon>Spirotrichea</taxon>
        <taxon>Stichotrichia</taxon>
        <taxon>Sporadotrichida</taxon>
        <taxon>Oxytrichidae</taxon>
        <taxon>Stylonychinae</taxon>
        <taxon>Stylonychia</taxon>
    </lineage>
</organism>
<gene>
    <name evidence="2" type="primary">Contig643.g710</name>
    <name evidence="2" type="ORF">STYLEM_8275</name>
</gene>
<protein>
    <submittedName>
        <fullName evidence="2">Uncharacterized protein</fullName>
    </submittedName>
</protein>
<name>A0A078AAP8_STYLE</name>
<dbReference type="AlphaFoldDB" id="A0A078AAP8"/>
<dbReference type="Proteomes" id="UP000039865">
    <property type="component" value="Unassembled WGS sequence"/>
</dbReference>
<evidence type="ECO:0000256" key="1">
    <source>
        <dbReference type="SAM" id="MobiDB-lite"/>
    </source>
</evidence>
<reference evidence="2 3" key="1">
    <citation type="submission" date="2014-06" db="EMBL/GenBank/DDBJ databases">
        <authorList>
            <person name="Swart Estienne"/>
        </authorList>
    </citation>
    <scope>NUCLEOTIDE SEQUENCE [LARGE SCALE GENOMIC DNA]</scope>
    <source>
        <strain evidence="2 3">130c</strain>
    </source>
</reference>
<accession>A0A078AAP8</accession>